<dbReference type="GeneID" id="54546347"/>
<sequence length="108" mass="12511">MCKYRNSYYIPFHNGLPCCRTCLSFQPPFPSSYLELLRRFRSSCLELVHRCRRCRRCSRLPATTRSTIRYYSLILSIVAVVSIVPVTLSFSAMRQSLSNLPCTAPSFF</sequence>
<keyword evidence="1" id="KW-1133">Transmembrane helix</keyword>
<dbReference type="Proteomes" id="UP000800097">
    <property type="component" value="Unassembled WGS sequence"/>
</dbReference>
<dbReference type="RefSeq" id="XP_033651701.1">
    <property type="nucleotide sequence ID" value="XM_033793172.1"/>
</dbReference>
<organism evidence="2 3">
    <name type="scientific">Westerdykella ornata</name>
    <dbReference type="NCBI Taxonomy" id="318751"/>
    <lineage>
        <taxon>Eukaryota</taxon>
        <taxon>Fungi</taxon>
        <taxon>Dikarya</taxon>
        <taxon>Ascomycota</taxon>
        <taxon>Pezizomycotina</taxon>
        <taxon>Dothideomycetes</taxon>
        <taxon>Pleosporomycetidae</taxon>
        <taxon>Pleosporales</taxon>
        <taxon>Sporormiaceae</taxon>
        <taxon>Westerdykella</taxon>
    </lineage>
</organism>
<accession>A0A6A6JCK6</accession>
<keyword evidence="3" id="KW-1185">Reference proteome</keyword>
<evidence type="ECO:0000256" key="1">
    <source>
        <dbReference type="SAM" id="Phobius"/>
    </source>
</evidence>
<keyword evidence="1" id="KW-0472">Membrane</keyword>
<keyword evidence="1" id="KW-0812">Transmembrane</keyword>
<feature type="transmembrane region" description="Helical" evidence="1">
    <location>
        <begin position="68"/>
        <end position="90"/>
    </location>
</feature>
<evidence type="ECO:0000313" key="3">
    <source>
        <dbReference type="Proteomes" id="UP000800097"/>
    </source>
</evidence>
<protein>
    <submittedName>
        <fullName evidence="2">Uncharacterized protein</fullName>
    </submittedName>
</protein>
<gene>
    <name evidence="2" type="ORF">EI97DRAFT_137461</name>
</gene>
<name>A0A6A6JCK6_WESOR</name>
<reference evidence="2" key="1">
    <citation type="journal article" date="2020" name="Stud. Mycol.">
        <title>101 Dothideomycetes genomes: a test case for predicting lifestyles and emergence of pathogens.</title>
        <authorList>
            <person name="Haridas S."/>
            <person name="Albert R."/>
            <person name="Binder M."/>
            <person name="Bloem J."/>
            <person name="Labutti K."/>
            <person name="Salamov A."/>
            <person name="Andreopoulos B."/>
            <person name="Baker S."/>
            <person name="Barry K."/>
            <person name="Bills G."/>
            <person name="Bluhm B."/>
            <person name="Cannon C."/>
            <person name="Castanera R."/>
            <person name="Culley D."/>
            <person name="Daum C."/>
            <person name="Ezra D."/>
            <person name="Gonzalez J."/>
            <person name="Henrissat B."/>
            <person name="Kuo A."/>
            <person name="Liang C."/>
            <person name="Lipzen A."/>
            <person name="Lutzoni F."/>
            <person name="Magnuson J."/>
            <person name="Mondo S."/>
            <person name="Nolan M."/>
            <person name="Ohm R."/>
            <person name="Pangilinan J."/>
            <person name="Park H.-J."/>
            <person name="Ramirez L."/>
            <person name="Alfaro M."/>
            <person name="Sun H."/>
            <person name="Tritt A."/>
            <person name="Yoshinaga Y."/>
            <person name="Zwiers L.-H."/>
            <person name="Turgeon B."/>
            <person name="Goodwin S."/>
            <person name="Spatafora J."/>
            <person name="Crous P."/>
            <person name="Grigoriev I."/>
        </authorList>
    </citation>
    <scope>NUCLEOTIDE SEQUENCE</scope>
    <source>
        <strain evidence="2">CBS 379.55</strain>
    </source>
</reference>
<dbReference type="EMBL" id="ML986505">
    <property type="protein sequence ID" value="KAF2274162.1"/>
    <property type="molecule type" value="Genomic_DNA"/>
</dbReference>
<evidence type="ECO:0000313" key="2">
    <source>
        <dbReference type="EMBL" id="KAF2274162.1"/>
    </source>
</evidence>
<dbReference type="AlphaFoldDB" id="A0A6A6JCK6"/>
<proteinExistence type="predicted"/>